<keyword evidence="2" id="KW-1185">Reference proteome</keyword>
<comment type="caution">
    <text evidence="1">The sequence shown here is derived from an EMBL/GenBank/DDBJ whole genome shotgun (WGS) entry which is preliminary data.</text>
</comment>
<dbReference type="EMBL" id="CATNWA010005236">
    <property type="protein sequence ID" value="CAI9549614.1"/>
    <property type="molecule type" value="Genomic_DNA"/>
</dbReference>
<name>A0ABN9BPI5_9NEOB</name>
<reference evidence="1" key="1">
    <citation type="submission" date="2023-05" db="EMBL/GenBank/DDBJ databases">
        <authorList>
            <person name="Stuckert A."/>
        </authorList>
    </citation>
    <scope>NUCLEOTIDE SEQUENCE</scope>
</reference>
<evidence type="ECO:0000313" key="2">
    <source>
        <dbReference type="Proteomes" id="UP001162483"/>
    </source>
</evidence>
<gene>
    <name evidence="1" type="ORF">SPARVUS_LOCUS3380068</name>
</gene>
<sequence length="43" mass="4770">MCGITANVSGNYNSSIIAHKILQNPEPCIHYIWSPTVHRTCLS</sequence>
<organism evidence="1 2">
    <name type="scientific">Staurois parvus</name>
    <dbReference type="NCBI Taxonomy" id="386267"/>
    <lineage>
        <taxon>Eukaryota</taxon>
        <taxon>Metazoa</taxon>
        <taxon>Chordata</taxon>
        <taxon>Craniata</taxon>
        <taxon>Vertebrata</taxon>
        <taxon>Euteleostomi</taxon>
        <taxon>Amphibia</taxon>
        <taxon>Batrachia</taxon>
        <taxon>Anura</taxon>
        <taxon>Neobatrachia</taxon>
        <taxon>Ranoidea</taxon>
        <taxon>Ranidae</taxon>
        <taxon>Staurois</taxon>
    </lineage>
</organism>
<accession>A0ABN9BPI5</accession>
<protein>
    <submittedName>
        <fullName evidence="1">Uncharacterized protein</fullName>
    </submittedName>
</protein>
<proteinExistence type="predicted"/>
<dbReference type="Proteomes" id="UP001162483">
    <property type="component" value="Unassembled WGS sequence"/>
</dbReference>
<evidence type="ECO:0000313" key="1">
    <source>
        <dbReference type="EMBL" id="CAI9549614.1"/>
    </source>
</evidence>